<dbReference type="InterPro" id="IPR011649">
    <property type="entry name" value="KaiB_domain"/>
</dbReference>
<comment type="caution">
    <text evidence="3">The sequence shown here is derived from an EMBL/GenBank/DDBJ whole genome shotgun (WGS) entry which is preliminary data.</text>
</comment>
<sequence>MAKRKEQTALEDFERALAREDIQFVLRLYVTGATKRSAKAIESIRRICEEYLKGRYELEIIDIYQHPEFAGEEQVIAAPTLVKKLPQPIRKLIGDMSDEDRILIGLGLKRQKETGKAKSTPIQKENVPKKKE</sequence>
<accession>A0A953J5U9</accession>
<gene>
    <name evidence="3" type="ORF">K8I29_11440</name>
</gene>
<evidence type="ECO:0000256" key="1">
    <source>
        <dbReference type="SAM" id="MobiDB-lite"/>
    </source>
</evidence>
<dbReference type="InterPro" id="IPR036249">
    <property type="entry name" value="Thioredoxin-like_sf"/>
</dbReference>
<dbReference type="Proteomes" id="UP000705867">
    <property type="component" value="Unassembled WGS sequence"/>
</dbReference>
<evidence type="ECO:0000313" key="3">
    <source>
        <dbReference type="EMBL" id="MBZ0156806.1"/>
    </source>
</evidence>
<evidence type="ECO:0000259" key="2">
    <source>
        <dbReference type="SMART" id="SM01248"/>
    </source>
</evidence>
<dbReference type="CDD" id="cd02978">
    <property type="entry name" value="KaiB_like"/>
    <property type="match status" value="1"/>
</dbReference>
<dbReference type="SMART" id="SM01248">
    <property type="entry name" value="KaiB"/>
    <property type="match status" value="1"/>
</dbReference>
<protein>
    <submittedName>
        <fullName evidence="3">Circadian clock KaiB family protein</fullName>
    </submittedName>
</protein>
<proteinExistence type="predicted"/>
<reference evidence="3" key="1">
    <citation type="journal article" date="2021" name="bioRxiv">
        <title>Unraveling nitrogen, sulfur and carbon metabolic pathways and microbial community transcriptional responses to substrate deprivation and toxicity stresses in a bioreactor mimicking anoxic brackish coastal sediment conditions.</title>
        <authorList>
            <person name="Martins P.D."/>
            <person name="Echeveste M.J."/>
            <person name="Arshad A."/>
            <person name="Kurth J."/>
            <person name="Ouboter H."/>
            <person name="Jetten M.S.M."/>
            <person name="Welte C.U."/>
        </authorList>
    </citation>
    <scope>NUCLEOTIDE SEQUENCE</scope>
    <source>
        <strain evidence="3">MAG_39</strain>
    </source>
</reference>
<dbReference type="PANTHER" id="PTHR41709">
    <property type="entry name" value="KAIB-LIKE PROTEIN 1"/>
    <property type="match status" value="1"/>
</dbReference>
<dbReference type="GO" id="GO:0048511">
    <property type="term" value="P:rhythmic process"/>
    <property type="evidence" value="ECO:0007669"/>
    <property type="project" value="InterPro"/>
</dbReference>
<reference evidence="3" key="2">
    <citation type="submission" date="2021-08" db="EMBL/GenBank/DDBJ databases">
        <authorList>
            <person name="Dalcin Martins P."/>
        </authorList>
    </citation>
    <scope>NUCLEOTIDE SEQUENCE</scope>
    <source>
        <strain evidence="3">MAG_39</strain>
    </source>
</reference>
<dbReference type="SUPFAM" id="SSF52833">
    <property type="entry name" value="Thioredoxin-like"/>
    <property type="match status" value="1"/>
</dbReference>
<dbReference type="PANTHER" id="PTHR41709:SF2">
    <property type="entry name" value="CIRCADIAN CLOCK PROTEIN KAIB2"/>
    <property type="match status" value="1"/>
</dbReference>
<feature type="region of interest" description="Disordered" evidence="1">
    <location>
        <begin position="111"/>
        <end position="132"/>
    </location>
</feature>
<organism evidence="3 4">
    <name type="scientific">Candidatus Nitrobium versatile</name>
    <dbReference type="NCBI Taxonomy" id="2884831"/>
    <lineage>
        <taxon>Bacteria</taxon>
        <taxon>Pseudomonadati</taxon>
        <taxon>Nitrospirota</taxon>
        <taxon>Nitrospiria</taxon>
        <taxon>Nitrospirales</taxon>
        <taxon>Nitrospiraceae</taxon>
        <taxon>Candidatus Nitrobium</taxon>
    </lineage>
</organism>
<feature type="domain" description="KaiB" evidence="2">
    <location>
        <begin position="27"/>
        <end position="108"/>
    </location>
</feature>
<dbReference type="InterPro" id="IPR039022">
    <property type="entry name" value="KaiB-like"/>
</dbReference>
<dbReference type="EMBL" id="JAIOIV010000090">
    <property type="protein sequence ID" value="MBZ0156806.1"/>
    <property type="molecule type" value="Genomic_DNA"/>
</dbReference>
<name>A0A953J5U9_9BACT</name>
<dbReference type="AlphaFoldDB" id="A0A953J5U9"/>
<evidence type="ECO:0000313" key="4">
    <source>
        <dbReference type="Proteomes" id="UP000705867"/>
    </source>
</evidence>
<dbReference type="Gene3D" id="3.40.30.10">
    <property type="entry name" value="Glutaredoxin"/>
    <property type="match status" value="1"/>
</dbReference>
<dbReference type="Pfam" id="PF07689">
    <property type="entry name" value="KaiB"/>
    <property type="match status" value="1"/>
</dbReference>